<reference evidence="2" key="2">
    <citation type="submission" date="2023-06" db="EMBL/GenBank/DDBJ databases">
        <authorList>
            <consortium name="Lawrence Berkeley National Laboratory"/>
            <person name="Haridas S."/>
            <person name="Hensen N."/>
            <person name="Bonometti L."/>
            <person name="Westerberg I."/>
            <person name="Brannstrom I.O."/>
            <person name="Guillou S."/>
            <person name="Cros-Aarteil S."/>
            <person name="Calhoun S."/>
            <person name="Kuo A."/>
            <person name="Mondo S."/>
            <person name="Pangilinan J."/>
            <person name="Riley R."/>
            <person name="Labutti K."/>
            <person name="Andreopoulos B."/>
            <person name="Lipzen A."/>
            <person name="Chen C."/>
            <person name="Yanf M."/>
            <person name="Daum C."/>
            <person name="Ng V."/>
            <person name="Clum A."/>
            <person name="Steindorff A."/>
            <person name="Ohm R."/>
            <person name="Martin F."/>
            <person name="Silar P."/>
            <person name="Natvig D."/>
            <person name="Lalanne C."/>
            <person name="Gautier V."/>
            <person name="Ament-Velasquez S.L."/>
            <person name="Kruys A."/>
            <person name="Hutchinson M.I."/>
            <person name="Powell A.J."/>
            <person name="Barry K."/>
            <person name="Miller A.N."/>
            <person name="Grigoriev I.V."/>
            <person name="Debuchy R."/>
            <person name="Gladieux P."/>
            <person name="Thoren M.H."/>
            <person name="Johannesson H."/>
        </authorList>
    </citation>
    <scope>NUCLEOTIDE SEQUENCE</scope>
    <source>
        <strain evidence="2">CBS 955.72</strain>
    </source>
</reference>
<dbReference type="AlphaFoldDB" id="A0AAJ0HCJ6"/>
<dbReference type="EMBL" id="JAUIQD010000006">
    <property type="protein sequence ID" value="KAK3347106.1"/>
    <property type="molecule type" value="Genomic_DNA"/>
</dbReference>
<protein>
    <submittedName>
        <fullName evidence="2">Heterokaryon incompatibility protein-domain-containing protein</fullName>
    </submittedName>
</protein>
<organism evidence="2 3">
    <name type="scientific">Lasiosphaeria hispida</name>
    <dbReference type="NCBI Taxonomy" id="260671"/>
    <lineage>
        <taxon>Eukaryota</taxon>
        <taxon>Fungi</taxon>
        <taxon>Dikarya</taxon>
        <taxon>Ascomycota</taxon>
        <taxon>Pezizomycotina</taxon>
        <taxon>Sordariomycetes</taxon>
        <taxon>Sordariomycetidae</taxon>
        <taxon>Sordariales</taxon>
        <taxon>Lasiosphaeriaceae</taxon>
        <taxon>Lasiosphaeria</taxon>
    </lineage>
</organism>
<dbReference type="PANTHER" id="PTHR33112:SF16">
    <property type="entry name" value="HETEROKARYON INCOMPATIBILITY DOMAIN-CONTAINING PROTEIN"/>
    <property type="match status" value="1"/>
</dbReference>
<evidence type="ECO:0000313" key="2">
    <source>
        <dbReference type="EMBL" id="KAK3347106.1"/>
    </source>
</evidence>
<evidence type="ECO:0000259" key="1">
    <source>
        <dbReference type="Pfam" id="PF06985"/>
    </source>
</evidence>
<sequence>MPLCNTCRDSLENVWDSASTRRVGFLSEWVDEFSDVMGSEEAFSALLARLGDCEEDSLGMYLEPERHIYSHHSSRASWEASRDLGCLVCQDLSPETSGEQNISGRLQRSGWYSVFALSLTGAPFMFILSGGSSEAFGFDPVGTAHNLNFNLGPSTSSPQTWDLIQKWTHDCNSHHPECHASRRTDFMPSRTLELDPAAQTYRLVLATEVPRGTRYITLSHCWGSLAGRTDVLMLTRTTLPQLRTARPVASLPPTFQDAFDIAARFRIRHLWIDRLCIVQDSAADWAAEAASMHDIYKHPYLNVSALGASDDQGGCFRTRDPATMAPAAVRLRTACDGISDDYALRRDAAGPEWYNEWLAQPLIRRAWIVQERLLPARVLHFGSRQVFWECMTVRACETSPRYLWDGPPLEREMGDAAGAGGAAREWKRLIEIPNFPADSLGSRAARLLAEWGEHVAVYSGCKLTVAGDRLVALSGLARDMQQRLEGVGVSSTAYCAGLWKCDLPGSLLWHKRPGHVPPAPPTAYRAPSWSWAAVDGGVSGVGGGGAGWGGDGTLLAEVLRAETTARGADQLGPVSGGTLTLCAPLATVRQGGLVEEDVNTCYGPRGILFTSLVGTTRDDEQVELCQEKEHLETQRNGLFDGCDVFPDWEDSCSLEGRLFCLPVEMTESEVELGGSGRSTRWLRYRGLVLTQSEGSSGLNAYRRVGFFFIDFGSEYCNVVEKFFHSLSRTEVNII</sequence>
<gene>
    <name evidence="2" type="ORF">B0T25DRAFT_507805</name>
</gene>
<feature type="domain" description="Heterokaryon incompatibility" evidence="1">
    <location>
        <begin position="215"/>
        <end position="371"/>
    </location>
</feature>
<dbReference type="Proteomes" id="UP001275084">
    <property type="component" value="Unassembled WGS sequence"/>
</dbReference>
<proteinExistence type="predicted"/>
<dbReference type="InterPro" id="IPR010730">
    <property type="entry name" value="HET"/>
</dbReference>
<comment type="caution">
    <text evidence="2">The sequence shown here is derived from an EMBL/GenBank/DDBJ whole genome shotgun (WGS) entry which is preliminary data.</text>
</comment>
<keyword evidence="3" id="KW-1185">Reference proteome</keyword>
<dbReference type="Pfam" id="PF06985">
    <property type="entry name" value="HET"/>
    <property type="match status" value="1"/>
</dbReference>
<evidence type="ECO:0000313" key="3">
    <source>
        <dbReference type="Proteomes" id="UP001275084"/>
    </source>
</evidence>
<name>A0AAJ0HCJ6_9PEZI</name>
<dbReference type="PANTHER" id="PTHR33112">
    <property type="entry name" value="DOMAIN PROTEIN, PUTATIVE-RELATED"/>
    <property type="match status" value="1"/>
</dbReference>
<reference evidence="2" key="1">
    <citation type="journal article" date="2023" name="Mol. Phylogenet. Evol.">
        <title>Genome-scale phylogeny and comparative genomics of the fungal order Sordariales.</title>
        <authorList>
            <person name="Hensen N."/>
            <person name="Bonometti L."/>
            <person name="Westerberg I."/>
            <person name="Brannstrom I.O."/>
            <person name="Guillou S."/>
            <person name="Cros-Aarteil S."/>
            <person name="Calhoun S."/>
            <person name="Haridas S."/>
            <person name="Kuo A."/>
            <person name="Mondo S."/>
            <person name="Pangilinan J."/>
            <person name="Riley R."/>
            <person name="LaButti K."/>
            <person name="Andreopoulos B."/>
            <person name="Lipzen A."/>
            <person name="Chen C."/>
            <person name="Yan M."/>
            <person name="Daum C."/>
            <person name="Ng V."/>
            <person name="Clum A."/>
            <person name="Steindorff A."/>
            <person name="Ohm R.A."/>
            <person name="Martin F."/>
            <person name="Silar P."/>
            <person name="Natvig D.O."/>
            <person name="Lalanne C."/>
            <person name="Gautier V."/>
            <person name="Ament-Velasquez S.L."/>
            <person name="Kruys A."/>
            <person name="Hutchinson M.I."/>
            <person name="Powell A.J."/>
            <person name="Barry K."/>
            <person name="Miller A.N."/>
            <person name="Grigoriev I.V."/>
            <person name="Debuchy R."/>
            <person name="Gladieux P."/>
            <person name="Hiltunen Thoren M."/>
            <person name="Johannesson H."/>
        </authorList>
    </citation>
    <scope>NUCLEOTIDE SEQUENCE</scope>
    <source>
        <strain evidence="2">CBS 955.72</strain>
    </source>
</reference>
<accession>A0AAJ0HCJ6</accession>